<dbReference type="Proteomes" id="UP001056255">
    <property type="component" value="Chromosome I"/>
</dbReference>
<reference evidence="1" key="1">
    <citation type="submission" date="2021-08" db="EMBL/GenBank/DDBJ databases">
        <authorList>
            <person name="Sakaguchi M."/>
            <person name="Kikuchi T."/>
            <person name="Urbanczyk H."/>
        </authorList>
    </citation>
    <scope>NUCLEOTIDE SEQUENCE</scope>
    <source>
        <strain evidence="1">020920N</strain>
    </source>
</reference>
<gene>
    <name evidence="1" type="ORF">K6Q96_12665</name>
</gene>
<organism evidence="1 2">
    <name type="scientific">Grimontia kaedaensis</name>
    <dbReference type="NCBI Taxonomy" id="2872157"/>
    <lineage>
        <taxon>Bacteria</taxon>
        <taxon>Pseudomonadati</taxon>
        <taxon>Pseudomonadota</taxon>
        <taxon>Gammaproteobacteria</taxon>
        <taxon>Vibrionales</taxon>
        <taxon>Vibrionaceae</taxon>
        <taxon>Grimontia</taxon>
    </lineage>
</organism>
<protein>
    <submittedName>
        <fullName evidence="1">Uncharacterized protein</fullName>
    </submittedName>
</protein>
<proteinExistence type="predicted"/>
<evidence type="ECO:0000313" key="2">
    <source>
        <dbReference type="Proteomes" id="UP001056255"/>
    </source>
</evidence>
<name>A0ABY4WQF0_9GAMM</name>
<dbReference type="EMBL" id="CP082275">
    <property type="protein sequence ID" value="USH01724.1"/>
    <property type="molecule type" value="Genomic_DNA"/>
</dbReference>
<sequence length="46" mass="5187">MTEKTAGLRGNCNLRLFQHIAINLELLDLARIHLDGIIKTGWVRGD</sequence>
<keyword evidence="2" id="KW-1185">Reference proteome</keyword>
<accession>A0ABY4WQF0</accession>
<dbReference type="RefSeq" id="WP_157487757.1">
    <property type="nucleotide sequence ID" value="NZ_CP082275.1"/>
</dbReference>
<evidence type="ECO:0000313" key="1">
    <source>
        <dbReference type="EMBL" id="USH01724.1"/>
    </source>
</evidence>